<evidence type="ECO:0000313" key="3">
    <source>
        <dbReference type="Proteomes" id="UP000240987"/>
    </source>
</evidence>
<evidence type="ECO:0000313" key="2">
    <source>
        <dbReference type="EMBL" id="PSU50207.1"/>
    </source>
</evidence>
<dbReference type="OrthoDB" id="7061546at2"/>
<protein>
    <recommendedName>
        <fullName evidence="4">DUF4019 domain-containing protein</fullName>
    </recommendedName>
</protein>
<dbReference type="AlphaFoldDB" id="A0A2T3JMG2"/>
<comment type="caution">
    <text evidence="2">The sequence shown here is derived from an EMBL/GenBank/DDBJ whole genome shotgun (WGS) entry which is preliminary data.</text>
</comment>
<keyword evidence="1" id="KW-0472">Membrane</keyword>
<keyword evidence="3" id="KW-1185">Reference proteome</keyword>
<reference evidence="2 3" key="1">
    <citation type="submission" date="2018-01" db="EMBL/GenBank/DDBJ databases">
        <title>Whole genome sequencing of Histamine producing bacteria.</title>
        <authorList>
            <person name="Butler K."/>
        </authorList>
    </citation>
    <scope>NUCLEOTIDE SEQUENCE [LARGE SCALE GENOMIC DNA]</scope>
    <source>
        <strain evidence="2 3">JCM 12947</strain>
    </source>
</reference>
<keyword evidence="1" id="KW-0812">Transmembrane</keyword>
<feature type="transmembrane region" description="Helical" evidence="1">
    <location>
        <begin position="7"/>
        <end position="26"/>
    </location>
</feature>
<proteinExistence type="predicted"/>
<gene>
    <name evidence="2" type="ORF">C9J12_05600</name>
</gene>
<organism evidence="2 3">
    <name type="scientific">Photobacterium frigidiphilum</name>
    <dbReference type="NCBI Taxonomy" id="264736"/>
    <lineage>
        <taxon>Bacteria</taxon>
        <taxon>Pseudomonadati</taxon>
        <taxon>Pseudomonadota</taxon>
        <taxon>Gammaproteobacteria</taxon>
        <taxon>Vibrionales</taxon>
        <taxon>Vibrionaceae</taxon>
        <taxon>Photobacterium</taxon>
    </lineage>
</organism>
<accession>A0A2T3JMG2</accession>
<dbReference type="EMBL" id="PYMJ01000004">
    <property type="protein sequence ID" value="PSU50207.1"/>
    <property type="molecule type" value="Genomic_DNA"/>
</dbReference>
<evidence type="ECO:0000256" key="1">
    <source>
        <dbReference type="SAM" id="Phobius"/>
    </source>
</evidence>
<dbReference type="Proteomes" id="UP000240987">
    <property type="component" value="Unassembled WGS sequence"/>
</dbReference>
<evidence type="ECO:0008006" key="4">
    <source>
        <dbReference type="Google" id="ProtNLM"/>
    </source>
</evidence>
<keyword evidence="1" id="KW-1133">Transmembrane helix</keyword>
<sequence>MGKFLKVVGAIILTIAVLVVSLMYWASTETQEVTDAATPFIEESLPLFTTWDATQFEHLFTPDGLAAVQSDKGKKIINYISKVGKLNTFEPPVFVKSTSSISTTSGSREIAIFTVHAQFENGAGDLTLKLVRSESGYLFETVNVNSDVFLEQ</sequence>
<dbReference type="RefSeq" id="WP_107241820.1">
    <property type="nucleotide sequence ID" value="NZ_PYMJ01000004.1"/>
</dbReference>
<name>A0A2T3JMG2_9GAMM</name>